<dbReference type="SMART" id="SM00331">
    <property type="entry name" value="PP2C_SIG"/>
    <property type="match status" value="1"/>
</dbReference>
<protein>
    <recommendedName>
        <fullName evidence="3">protein-serine/threonine phosphatase</fullName>
        <ecNumber evidence="3">3.1.3.16</ecNumber>
    </recommendedName>
</protein>
<evidence type="ECO:0000256" key="3">
    <source>
        <dbReference type="ARBA" id="ARBA00013081"/>
    </source>
</evidence>
<proteinExistence type="inferred from homology"/>
<keyword evidence="4" id="KW-0479">Metal-binding</keyword>
<dbReference type="Gene3D" id="3.60.40.10">
    <property type="entry name" value="PPM-type phosphatase domain"/>
    <property type="match status" value="1"/>
</dbReference>
<evidence type="ECO:0000256" key="2">
    <source>
        <dbReference type="ARBA" id="ARBA00001946"/>
    </source>
</evidence>
<evidence type="ECO:0000256" key="8">
    <source>
        <dbReference type="ARBA" id="ARBA00023211"/>
    </source>
</evidence>
<feature type="domain" description="PPM-type phosphatase" evidence="10">
    <location>
        <begin position="78"/>
        <end position="358"/>
    </location>
</feature>
<dbReference type="CDD" id="cd00143">
    <property type="entry name" value="PP2Cc"/>
    <property type="match status" value="1"/>
</dbReference>
<dbReference type="Gramene" id="OE9A072380T1">
    <property type="protein sequence ID" value="OE9A072380C1"/>
    <property type="gene ID" value="OE9A072380"/>
</dbReference>
<dbReference type="InterPro" id="IPR001932">
    <property type="entry name" value="PPM-type_phosphatase-like_dom"/>
</dbReference>
<comment type="cofactor">
    <cofactor evidence="2">
        <name>Mg(2+)</name>
        <dbReference type="ChEBI" id="CHEBI:18420"/>
    </cofactor>
</comment>
<evidence type="ECO:0000256" key="6">
    <source>
        <dbReference type="ARBA" id="ARBA00022842"/>
    </source>
</evidence>
<keyword evidence="12" id="KW-1185">Reference proteome</keyword>
<evidence type="ECO:0000256" key="1">
    <source>
        <dbReference type="ARBA" id="ARBA00001936"/>
    </source>
</evidence>
<dbReference type="SUPFAM" id="SSF81606">
    <property type="entry name" value="PP2C-like"/>
    <property type="match status" value="1"/>
</dbReference>
<dbReference type="OrthoDB" id="10264738at2759"/>
<dbReference type="InterPro" id="IPR000222">
    <property type="entry name" value="PP2C_BS"/>
</dbReference>
<evidence type="ECO:0000256" key="5">
    <source>
        <dbReference type="ARBA" id="ARBA00022801"/>
    </source>
</evidence>
<dbReference type="GO" id="GO:0004722">
    <property type="term" value="F:protein serine/threonine phosphatase activity"/>
    <property type="evidence" value="ECO:0007669"/>
    <property type="project" value="UniProtKB-EC"/>
</dbReference>
<comment type="cofactor">
    <cofactor evidence="1">
        <name>Mn(2+)</name>
        <dbReference type="ChEBI" id="CHEBI:29035"/>
    </cofactor>
</comment>
<keyword evidence="5 9" id="KW-0378">Hydrolase</keyword>
<dbReference type="EC" id="3.1.3.16" evidence="3"/>
<evidence type="ECO:0000259" key="10">
    <source>
        <dbReference type="PROSITE" id="PS51746"/>
    </source>
</evidence>
<evidence type="ECO:0000256" key="9">
    <source>
        <dbReference type="RuleBase" id="RU003465"/>
    </source>
</evidence>
<dbReference type="PANTHER" id="PTHR47992">
    <property type="entry name" value="PROTEIN PHOSPHATASE"/>
    <property type="match status" value="1"/>
</dbReference>
<dbReference type="FunFam" id="3.60.40.10:FF:000041">
    <property type="entry name" value="Protein phosphatase 2C 51"/>
    <property type="match status" value="1"/>
</dbReference>
<dbReference type="Proteomes" id="UP000594638">
    <property type="component" value="Unassembled WGS sequence"/>
</dbReference>
<evidence type="ECO:0000313" key="11">
    <source>
        <dbReference type="EMBL" id="CAA3008029.1"/>
    </source>
</evidence>
<dbReference type="PROSITE" id="PS01032">
    <property type="entry name" value="PPM_1"/>
    <property type="match status" value="1"/>
</dbReference>
<dbReference type="GO" id="GO:0046872">
    <property type="term" value="F:metal ion binding"/>
    <property type="evidence" value="ECO:0007669"/>
    <property type="project" value="UniProtKB-KW"/>
</dbReference>
<keyword evidence="7 9" id="KW-0904">Protein phosphatase</keyword>
<name>A0A8S0TX17_OLEEU</name>
<reference evidence="11 12" key="1">
    <citation type="submission" date="2019-12" db="EMBL/GenBank/DDBJ databases">
        <authorList>
            <person name="Alioto T."/>
            <person name="Alioto T."/>
            <person name="Gomez Garrido J."/>
        </authorList>
    </citation>
    <scope>NUCLEOTIDE SEQUENCE [LARGE SCALE GENOMIC DNA]</scope>
</reference>
<comment type="similarity">
    <text evidence="9">Belongs to the PP2C family.</text>
</comment>
<sequence>MIFDSVTNGSPAPESCRKENALVGIVQPNGNGNIGKFVRRRRMELCRVKEKCAGQQGIISGKDIYTKKRRSAGVTCRSHGSISVIGRRREMEDAVTLELRFLKKGLKSYDFFGVYDGHGGSLVARACHEMLHGLLLEIVRVEGGEEIDWKKVMVESFKKMDEEVNKNGEVVATTGSTAVVAVVGEEEVVVAHCGDSRAVISRGGVAVQLSDDHKPDRHDELERIEAAGGKVINWNGPRVIGVLATSRSIGDHYLKPFVISEPEVSVFNRTDMDEFLILASDGLWDVISNDLACQITKRCLDGQLRRRSQEKMNGENVGGVLFNKAIPKGRAAEAAAMLAELAMARGSRDNISVIVVELRKKKYTSSGRIHNTSR</sequence>
<dbReference type="EMBL" id="CACTIH010007289">
    <property type="protein sequence ID" value="CAA3008029.1"/>
    <property type="molecule type" value="Genomic_DNA"/>
</dbReference>
<organism evidence="11 12">
    <name type="scientific">Olea europaea subsp. europaea</name>
    <dbReference type="NCBI Taxonomy" id="158383"/>
    <lineage>
        <taxon>Eukaryota</taxon>
        <taxon>Viridiplantae</taxon>
        <taxon>Streptophyta</taxon>
        <taxon>Embryophyta</taxon>
        <taxon>Tracheophyta</taxon>
        <taxon>Spermatophyta</taxon>
        <taxon>Magnoliopsida</taxon>
        <taxon>eudicotyledons</taxon>
        <taxon>Gunneridae</taxon>
        <taxon>Pentapetalae</taxon>
        <taxon>asterids</taxon>
        <taxon>lamiids</taxon>
        <taxon>Lamiales</taxon>
        <taxon>Oleaceae</taxon>
        <taxon>Oleeae</taxon>
        <taxon>Olea</taxon>
    </lineage>
</organism>
<keyword evidence="8" id="KW-0464">Manganese</keyword>
<dbReference type="PROSITE" id="PS51746">
    <property type="entry name" value="PPM_2"/>
    <property type="match status" value="1"/>
</dbReference>
<accession>A0A8S0TX17</accession>
<dbReference type="InterPro" id="IPR036457">
    <property type="entry name" value="PPM-type-like_dom_sf"/>
</dbReference>
<keyword evidence="6" id="KW-0460">Magnesium</keyword>
<evidence type="ECO:0000313" key="12">
    <source>
        <dbReference type="Proteomes" id="UP000594638"/>
    </source>
</evidence>
<dbReference type="SMART" id="SM00332">
    <property type="entry name" value="PP2Cc"/>
    <property type="match status" value="1"/>
</dbReference>
<gene>
    <name evidence="11" type="ORF">OLEA9_A072380</name>
</gene>
<evidence type="ECO:0000256" key="4">
    <source>
        <dbReference type="ARBA" id="ARBA00022723"/>
    </source>
</evidence>
<dbReference type="Pfam" id="PF00481">
    <property type="entry name" value="PP2C"/>
    <property type="match status" value="1"/>
</dbReference>
<comment type="caution">
    <text evidence="11">The sequence shown here is derived from an EMBL/GenBank/DDBJ whole genome shotgun (WGS) entry which is preliminary data.</text>
</comment>
<dbReference type="AlphaFoldDB" id="A0A8S0TX17"/>
<dbReference type="InterPro" id="IPR015655">
    <property type="entry name" value="PP2C"/>
</dbReference>
<evidence type="ECO:0000256" key="7">
    <source>
        <dbReference type="ARBA" id="ARBA00022912"/>
    </source>
</evidence>